<gene>
    <name evidence="2" type="ORF">EDC26_11224</name>
</gene>
<dbReference type="Proteomes" id="UP000295525">
    <property type="component" value="Unassembled WGS sequence"/>
</dbReference>
<dbReference type="OrthoDB" id="8665015at2"/>
<dbReference type="Gene3D" id="3.10.129.10">
    <property type="entry name" value="Hotdog Thioesterase"/>
    <property type="match status" value="1"/>
</dbReference>
<evidence type="ECO:0000259" key="1">
    <source>
        <dbReference type="Pfam" id="PF01575"/>
    </source>
</evidence>
<dbReference type="Pfam" id="PF01575">
    <property type="entry name" value="MaoC_dehydratas"/>
    <property type="match status" value="1"/>
</dbReference>
<feature type="domain" description="MaoC-like" evidence="1">
    <location>
        <begin position="18"/>
        <end position="111"/>
    </location>
</feature>
<evidence type="ECO:0000313" key="2">
    <source>
        <dbReference type="EMBL" id="TCT04432.1"/>
    </source>
</evidence>
<proteinExistence type="predicted"/>
<dbReference type="InterPro" id="IPR002539">
    <property type="entry name" value="MaoC-like_dom"/>
</dbReference>
<dbReference type="SUPFAM" id="SSF54637">
    <property type="entry name" value="Thioesterase/thiol ester dehydrase-isomerase"/>
    <property type="match status" value="1"/>
</dbReference>
<dbReference type="RefSeq" id="WP_132583788.1">
    <property type="nucleotide sequence ID" value="NZ_SMAJ01000012.1"/>
</dbReference>
<name>A0A4R3LV46_9BURK</name>
<dbReference type="AlphaFoldDB" id="A0A4R3LV46"/>
<dbReference type="InterPro" id="IPR029069">
    <property type="entry name" value="HotDog_dom_sf"/>
</dbReference>
<protein>
    <submittedName>
        <fullName evidence="2">MaoC dehydratase-like protein</fullName>
    </submittedName>
</protein>
<accession>A0A4R3LV46</accession>
<dbReference type="EMBL" id="SMAJ01000012">
    <property type="protein sequence ID" value="TCT04432.1"/>
    <property type="molecule type" value="Genomic_DNA"/>
</dbReference>
<sequence length="138" mass="15064">MKSLLVDKWQESFQIEARQLAAYLASVGGGHPVHSSQDLAMRAGFKDTPLPGVQVVGAALAALTRQMATLPIKLLDVKSSFFHPVLPGDEIHLTWLLDPDSTKETERYVEGQYTAVCELGDAVKAATVHVRLRVVREG</sequence>
<keyword evidence="3" id="KW-1185">Reference proteome</keyword>
<comment type="caution">
    <text evidence="2">The sequence shown here is derived from an EMBL/GenBank/DDBJ whole genome shotgun (WGS) entry which is preliminary data.</text>
</comment>
<dbReference type="CDD" id="cd03441">
    <property type="entry name" value="R_hydratase_like"/>
    <property type="match status" value="1"/>
</dbReference>
<reference evidence="2 3" key="1">
    <citation type="submission" date="2019-03" db="EMBL/GenBank/DDBJ databases">
        <title>Genomic Encyclopedia of Type Strains, Phase IV (KMG-IV): sequencing the most valuable type-strain genomes for metagenomic binning, comparative biology and taxonomic classification.</title>
        <authorList>
            <person name="Goeker M."/>
        </authorList>
    </citation>
    <scope>NUCLEOTIDE SEQUENCE [LARGE SCALE GENOMIC DNA]</scope>
    <source>
        <strain evidence="2 3">DSM 24591</strain>
    </source>
</reference>
<organism evidence="2 3">
    <name type="scientific">Paralcaligenes ureilyticus</name>
    <dbReference type="NCBI Taxonomy" id="627131"/>
    <lineage>
        <taxon>Bacteria</taxon>
        <taxon>Pseudomonadati</taxon>
        <taxon>Pseudomonadota</taxon>
        <taxon>Betaproteobacteria</taxon>
        <taxon>Burkholderiales</taxon>
        <taxon>Alcaligenaceae</taxon>
        <taxon>Paralcaligenes</taxon>
    </lineage>
</organism>
<evidence type="ECO:0000313" key="3">
    <source>
        <dbReference type="Proteomes" id="UP000295525"/>
    </source>
</evidence>